<gene>
    <name evidence="1" type="ORF">GCM10022399_42030</name>
</gene>
<comment type="caution">
    <text evidence="1">The sequence shown here is derived from an EMBL/GenBank/DDBJ whole genome shotgun (WGS) entry which is preliminary data.</text>
</comment>
<accession>A0ABP7EMW4</accession>
<evidence type="ECO:0008006" key="3">
    <source>
        <dbReference type="Google" id="ProtNLM"/>
    </source>
</evidence>
<evidence type="ECO:0000313" key="1">
    <source>
        <dbReference type="EMBL" id="GAA3721227.1"/>
    </source>
</evidence>
<sequence>MEAVGEKLAAKITFYAVAKAAGMNDSAKMDQPAKGICSRIAAGKPATVGPWMKNDFHLKGDVAAKVAVAAILFECPKYKSLIGS</sequence>
<protein>
    <recommendedName>
        <fullName evidence="3">DUF732 domain-containing protein</fullName>
    </recommendedName>
</protein>
<organism evidence="1 2">
    <name type="scientific">Terrabacter ginsenosidimutans</name>
    <dbReference type="NCBI Taxonomy" id="490575"/>
    <lineage>
        <taxon>Bacteria</taxon>
        <taxon>Bacillati</taxon>
        <taxon>Actinomycetota</taxon>
        <taxon>Actinomycetes</taxon>
        <taxon>Micrococcales</taxon>
        <taxon>Intrasporangiaceae</taxon>
        <taxon>Terrabacter</taxon>
    </lineage>
</organism>
<keyword evidence="2" id="KW-1185">Reference proteome</keyword>
<dbReference type="Proteomes" id="UP001501468">
    <property type="component" value="Unassembled WGS sequence"/>
</dbReference>
<reference evidence="2" key="1">
    <citation type="journal article" date="2019" name="Int. J. Syst. Evol. Microbiol.">
        <title>The Global Catalogue of Microorganisms (GCM) 10K type strain sequencing project: providing services to taxonomists for standard genome sequencing and annotation.</title>
        <authorList>
            <consortium name="The Broad Institute Genomics Platform"/>
            <consortium name="The Broad Institute Genome Sequencing Center for Infectious Disease"/>
            <person name="Wu L."/>
            <person name="Ma J."/>
        </authorList>
    </citation>
    <scope>NUCLEOTIDE SEQUENCE [LARGE SCALE GENOMIC DNA]</scope>
    <source>
        <strain evidence="2">JCM 17125</strain>
    </source>
</reference>
<proteinExistence type="predicted"/>
<evidence type="ECO:0000313" key="2">
    <source>
        <dbReference type="Proteomes" id="UP001501468"/>
    </source>
</evidence>
<dbReference type="EMBL" id="BAABDC010000012">
    <property type="protein sequence ID" value="GAA3721227.1"/>
    <property type="molecule type" value="Genomic_DNA"/>
</dbReference>
<name>A0ABP7EMW4_9MICO</name>